<gene>
    <name evidence="1" type="ORF">B296_00012269</name>
    <name evidence="2" type="ORF">BHM03_00002149</name>
</gene>
<dbReference type="Proteomes" id="UP000287651">
    <property type="component" value="Unassembled WGS sequence"/>
</dbReference>
<reference evidence="1" key="3">
    <citation type="submission" date="2018-09" db="EMBL/GenBank/DDBJ databases">
        <authorList>
            <person name="Harrison J."/>
            <person name="Moore K.A."/>
            <person name="Paszkiewicz K."/>
            <person name="Jones T."/>
            <person name="Grant M."/>
            <person name="Ambacheew D."/>
            <person name="Muzemil S."/>
            <person name="Studholme D."/>
        </authorList>
    </citation>
    <scope>NUCLEOTIDE SEQUENCE</scope>
</reference>
<name>A0A427A8G9_ENSVE</name>
<organism evidence="1 3">
    <name type="scientific">Ensete ventricosum</name>
    <name type="common">Abyssinian banana</name>
    <name type="synonym">Musa ensete</name>
    <dbReference type="NCBI Taxonomy" id="4639"/>
    <lineage>
        <taxon>Eukaryota</taxon>
        <taxon>Viridiplantae</taxon>
        <taxon>Streptophyta</taxon>
        <taxon>Embryophyta</taxon>
        <taxon>Tracheophyta</taxon>
        <taxon>Spermatophyta</taxon>
        <taxon>Magnoliopsida</taxon>
        <taxon>Liliopsida</taxon>
        <taxon>Zingiberales</taxon>
        <taxon>Musaceae</taxon>
        <taxon>Ensete</taxon>
    </lineage>
</organism>
<accession>A0A427A8G9</accession>
<dbReference type="EMBL" id="KV875473">
    <property type="protein sequence ID" value="RZR70906.1"/>
    <property type="molecule type" value="Genomic_DNA"/>
</dbReference>
<dbReference type="AlphaFoldDB" id="A0A427A8G9"/>
<proteinExistence type="predicted"/>
<reference evidence="1 3" key="1">
    <citation type="journal article" date="2014" name="Agronomy (Basel)">
        <title>A Draft Genome Sequence for Ensete ventricosum, the Drought-Tolerant Tree Against Hunger.</title>
        <authorList>
            <person name="Harrison J."/>
            <person name="Moore K.A."/>
            <person name="Paszkiewicz K."/>
            <person name="Jones T."/>
            <person name="Grant M."/>
            <person name="Ambacheew D."/>
            <person name="Muzemil S."/>
            <person name="Studholme D.J."/>
        </authorList>
    </citation>
    <scope>NUCLEOTIDE SEQUENCE [LARGE SCALE GENOMIC DNA]</scope>
</reference>
<evidence type="ECO:0000313" key="1">
    <source>
        <dbReference type="EMBL" id="RRT72511.1"/>
    </source>
</evidence>
<evidence type="ECO:0000313" key="2">
    <source>
        <dbReference type="EMBL" id="RZR70906.1"/>
    </source>
</evidence>
<sequence length="84" mass="10117">MKVDFPRWEEGDPISWASRAELYFRFHRTTDASMVEIAAIHLEGDAIQWFDWFEHTMEPEIREVKVRQPYTLMAVISFVRLQEE</sequence>
<evidence type="ECO:0000313" key="3">
    <source>
        <dbReference type="Proteomes" id="UP000287651"/>
    </source>
</evidence>
<evidence type="ECO:0008006" key="4">
    <source>
        <dbReference type="Google" id="ProtNLM"/>
    </source>
</evidence>
<protein>
    <recommendedName>
        <fullName evidence="4">Retrotransposon gag domain-containing protein</fullName>
    </recommendedName>
</protein>
<reference evidence="2" key="2">
    <citation type="journal article" date="2018" name="Data Brief">
        <title>Genome sequence data from 17 accessions of Ensete ventricosum, a staple food crop for millions in Ethiopia.</title>
        <authorList>
            <person name="Yemataw Z."/>
            <person name="Muzemil S."/>
            <person name="Ambachew D."/>
            <person name="Tripathi L."/>
            <person name="Tesfaye K."/>
            <person name="Chala A."/>
            <person name="Farbos A."/>
            <person name="O'Neill P."/>
            <person name="Moore K."/>
            <person name="Grant M."/>
            <person name="Studholme D.J."/>
        </authorList>
    </citation>
    <scope>NUCLEOTIDE SEQUENCE [LARGE SCALE GENOMIC DNA]</scope>
    <source>
        <tissue evidence="2">Leaf</tissue>
    </source>
</reference>
<dbReference type="EMBL" id="AMZH03003384">
    <property type="protein sequence ID" value="RRT72511.1"/>
    <property type="molecule type" value="Genomic_DNA"/>
</dbReference>
<dbReference type="Proteomes" id="UP000290560">
    <property type="component" value="Unassembled WGS sequence"/>
</dbReference>